<dbReference type="CDD" id="cd08023">
    <property type="entry name" value="GH16_laminarinase_like"/>
    <property type="match status" value="1"/>
</dbReference>
<organism evidence="4 5">
    <name type="scientific">Nocardioides jejuensis</name>
    <dbReference type="NCBI Taxonomy" id="2502782"/>
    <lineage>
        <taxon>Bacteria</taxon>
        <taxon>Bacillati</taxon>
        <taxon>Actinomycetota</taxon>
        <taxon>Actinomycetes</taxon>
        <taxon>Propionibacteriales</taxon>
        <taxon>Nocardioidaceae</taxon>
        <taxon>Nocardioides</taxon>
    </lineage>
</organism>
<proteinExistence type="inferred from homology"/>
<keyword evidence="5" id="KW-1185">Reference proteome</keyword>
<dbReference type="Proteomes" id="UP000295453">
    <property type="component" value="Unassembled WGS sequence"/>
</dbReference>
<dbReference type="AlphaFoldDB" id="A0A4R1BSZ9"/>
<feature type="chain" id="PRO_5039187229" evidence="2">
    <location>
        <begin position="30"/>
        <end position="294"/>
    </location>
</feature>
<evidence type="ECO:0000256" key="1">
    <source>
        <dbReference type="ARBA" id="ARBA00006865"/>
    </source>
</evidence>
<dbReference type="PANTHER" id="PTHR10963:SF55">
    <property type="entry name" value="GLYCOSIDE HYDROLASE FAMILY 16 PROTEIN"/>
    <property type="match status" value="1"/>
</dbReference>
<dbReference type="PANTHER" id="PTHR10963">
    <property type="entry name" value="GLYCOSYL HYDROLASE-RELATED"/>
    <property type="match status" value="1"/>
</dbReference>
<dbReference type="InterPro" id="IPR050546">
    <property type="entry name" value="Glycosyl_Hydrlase_16"/>
</dbReference>
<dbReference type="OrthoDB" id="9809583at2"/>
<evidence type="ECO:0000313" key="4">
    <source>
        <dbReference type="EMBL" id="TCJ20950.1"/>
    </source>
</evidence>
<comment type="caution">
    <text evidence="4">The sequence shown here is derived from an EMBL/GenBank/DDBJ whole genome shotgun (WGS) entry which is preliminary data.</text>
</comment>
<dbReference type="InterPro" id="IPR013320">
    <property type="entry name" value="ConA-like_dom_sf"/>
</dbReference>
<keyword evidence="4" id="KW-0378">Hydrolase</keyword>
<dbReference type="InterPro" id="IPR000757">
    <property type="entry name" value="Beta-glucanase-like"/>
</dbReference>
<evidence type="ECO:0000259" key="3">
    <source>
        <dbReference type="PROSITE" id="PS51762"/>
    </source>
</evidence>
<gene>
    <name evidence="4" type="ORF">EPD65_15955</name>
</gene>
<dbReference type="PROSITE" id="PS51762">
    <property type="entry name" value="GH16_2"/>
    <property type="match status" value="1"/>
</dbReference>
<evidence type="ECO:0000313" key="5">
    <source>
        <dbReference type="Proteomes" id="UP000295453"/>
    </source>
</evidence>
<name>A0A4R1BSZ9_9ACTN</name>
<dbReference type="EMBL" id="SJZJ01000046">
    <property type="protein sequence ID" value="TCJ20950.1"/>
    <property type="molecule type" value="Genomic_DNA"/>
</dbReference>
<protein>
    <submittedName>
        <fullName evidence="4">Glycoside hydrolase family 16 protein</fullName>
    </submittedName>
</protein>
<dbReference type="GO" id="GO:0004553">
    <property type="term" value="F:hydrolase activity, hydrolyzing O-glycosyl compounds"/>
    <property type="evidence" value="ECO:0007669"/>
    <property type="project" value="InterPro"/>
</dbReference>
<keyword evidence="2" id="KW-0732">Signal</keyword>
<accession>A0A4R1BSZ9</accession>
<comment type="similarity">
    <text evidence="1">Belongs to the glycosyl hydrolase 16 family.</text>
</comment>
<dbReference type="GO" id="GO:0005975">
    <property type="term" value="P:carbohydrate metabolic process"/>
    <property type="evidence" value="ECO:0007669"/>
    <property type="project" value="InterPro"/>
</dbReference>
<reference evidence="4 5" key="1">
    <citation type="submission" date="2019-03" db="EMBL/GenBank/DDBJ databases">
        <authorList>
            <person name="Kim M.K.M."/>
        </authorList>
    </citation>
    <scope>NUCLEOTIDE SEQUENCE [LARGE SCALE GENOMIC DNA]</scope>
    <source>
        <strain evidence="4 5">18JY15-6</strain>
    </source>
</reference>
<feature type="signal peptide" evidence="2">
    <location>
        <begin position="1"/>
        <end position="29"/>
    </location>
</feature>
<evidence type="ECO:0000256" key="2">
    <source>
        <dbReference type="SAM" id="SignalP"/>
    </source>
</evidence>
<sequence>MSRLAHFRARTLAALALTGSLCIAPAVMPASDGATATYDACGAILVKQSGENWSCSFVDNFSGTRLDTTKWVVQDSSVSGFMMNNACFDAAQNHALGGGFLKLSVTRKPAFNCDLPYGTRGTQYMGGGISTYGKFSQAYGRFEVRMKVPNYDGPGLHGGFWMNPQDRDYGIWPGSGEIDVAEWLSGTRDKAYPSLHYTGSTGLLDTGWDCSIGSADVFHKYAVVWSPETIDFYYDGSLCFSRTWQPTDLAPPAPFDKPFTLALVAANGAGLNNAPTSDTPFPSTFTIDYVKAWS</sequence>
<feature type="domain" description="GH16" evidence="3">
    <location>
        <begin position="31"/>
        <end position="294"/>
    </location>
</feature>
<dbReference type="RefSeq" id="WP_131585924.1">
    <property type="nucleotide sequence ID" value="NZ_SJZJ01000046.1"/>
</dbReference>
<dbReference type="Gene3D" id="2.60.120.200">
    <property type="match status" value="1"/>
</dbReference>
<dbReference type="SUPFAM" id="SSF49899">
    <property type="entry name" value="Concanavalin A-like lectins/glucanases"/>
    <property type="match status" value="1"/>
</dbReference>
<dbReference type="Pfam" id="PF00722">
    <property type="entry name" value="Glyco_hydro_16"/>
    <property type="match status" value="1"/>
</dbReference>